<dbReference type="Proteomes" id="UP000077628">
    <property type="component" value="Unassembled WGS sequence"/>
</dbReference>
<reference evidence="2" key="1">
    <citation type="submission" date="2016-03" db="EMBL/GenBank/DDBJ databases">
        <authorList>
            <person name="Heylen K."/>
            <person name="De Vos P."/>
            <person name="Vekeman B."/>
        </authorList>
    </citation>
    <scope>NUCLEOTIDE SEQUENCE [LARGE SCALE GENOMIC DNA]</scope>
    <source>
        <strain evidence="2">R-45383</strain>
    </source>
</reference>
<dbReference type="STRING" id="702114.A1355_17235"/>
<evidence type="ECO:0000313" key="2">
    <source>
        <dbReference type="Proteomes" id="UP000077628"/>
    </source>
</evidence>
<dbReference type="AlphaFoldDB" id="A0A177PHG8"/>
<comment type="caution">
    <text evidence="1">The sequence shown here is derived from an EMBL/GenBank/DDBJ whole genome shotgun (WGS) entry which is preliminary data.</text>
</comment>
<proteinExistence type="predicted"/>
<accession>A0A177PHG8</accession>
<organism evidence="1 2">
    <name type="scientific">Methylomonas koyamae</name>
    <dbReference type="NCBI Taxonomy" id="702114"/>
    <lineage>
        <taxon>Bacteria</taxon>
        <taxon>Pseudomonadati</taxon>
        <taxon>Pseudomonadota</taxon>
        <taxon>Gammaproteobacteria</taxon>
        <taxon>Methylococcales</taxon>
        <taxon>Methylococcaceae</taxon>
        <taxon>Methylomonas</taxon>
    </lineage>
</organism>
<name>A0A177PHG8_9GAMM</name>
<dbReference type="EMBL" id="LUUK01000007">
    <property type="protein sequence ID" value="OAI28913.1"/>
    <property type="molecule type" value="Genomic_DNA"/>
</dbReference>
<evidence type="ECO:0000313" key="1">
    <source>
        <dbReference type="EMBL" id="OAI28913.1"/>
    </source>
</evidence>
<gene>
    <name evidence="1" type="ORF">A1355_17235</name>
</gene>
<keyword evidence="2" id="KW-1185">Reference proteome</keyword>
<protein>
    <submittedName>
        <fullName evidence="1">Uncharacterized protein</fullName>
    </submittedName>
</protein>
<sequence>MIATEIQILEIPEIYKRFAEVIGDNHWKNRIALLKQNIKGNIFLVDYIQSENSIAFQLERLRELTAKFGTVPSWELNNQAIYPAASFASQVLAIMDVSPKQFGEQLKRRIHGALKNPDDMRALLLELSAATHFAQRGLKISWPELTGIGSFDLFIEELGPNGLEVECKSISTNKGRKIHRQEVLDFYGLLCPHLQTTRKELQTGLSVVLTVPDRFPKAYNSRTELAKQVSKQISCRQNTTLSDGSSLKITDFDIRQLGSFPSTSNPKEARTVIDEISDTRNRETMVIGTKAGGALAFTVQSAKDDTLTKAIFDTLGDSAKKQLSGSRSSLFWVELFGVDTEQLISIASQDKDSSQPPTALRLGVSDFLSSPNRNAVIGVSFVSRSNLFREQNGFIDSGGSVYFFPNRASPLWSDDFSGLFS</sequence>